<geneLocation type="plasmid" evidence="5 6">
    <name>p4</name>
</geneLocation>
<dbReference type="Pfam" id="PF03389">
    <property type="entry name" value="MobA_MobL"/>
    <property type="match status" value="1"/>
</dbReference>
<accession>A0ABX8GF58</accession>
<reference evidence="5 6" key="1">
    <citation type="submission" date="2021-05" db="EMBL/GenBank/DDBJ databases">
        <title>Biocontrol using Exiguobacterium acetylicum SI17 against litchi downy blight caused by Peronophythora litchii.</title>
        <authorList>
            <person name="Zheng L."/>
        </authorList>
    </citation>
    <scope>NUCLEOTIDE SEQUENCE [LARGE SCALE GENOMIC DNA]</scope>
    <source>
        <strain evidence="5 6">SI17</strain>
        <plasmid evidence="5 6">p4</plasmid>
    </source>
</reference>
<sequence length="1046" mass="121966">MALFYMNVRNVSKGKSSAVAKAAYVSGEKLYSERELETKQYRTRQVSPDSFILAPKHAPKWVYDREQLWNNAEAIEKPVNGHVMREIVVALPVELNHEQRKEMLEEYVKENFVNSGMVADVNIHNDVPHNPHAHILLTVRPFEQNGEWQKQKSKKEYLLDSNGDFIINEKGNKKSRNVDLTGWAGKEKLVEWRKNLAEKINEHYKKHGIDEQVSHLSYKEQGLDKIAPERLTRAEFYVEKTAKNHAEKEGEVYTPVTHYGKMNEVIHAYNLEIDTLNEQIKSLEVTLDTDTISYDHRSKDLSDIRKTVYDYTGLAEDRERIDVTTIDREFSIEETLETMKSLDSWNKHLVNKERDVLTIKNVLENAHKKYESNADHDELTMYGFNNDEFVETYSDRTQSLVNEYSILQNEINEYSESKAYISDVLDKQIAGIKEEFEFQYPEYPHVLNSKDHSLIKTMNQLINSENLSESSKTYLLNQVERLNDKDALREFESKSEILDMVEDYKTLMKNDFKLNKSVEFEQKRYSTSIEKLASLDGKEANSQLDKIFFARHNFFATRNEHEANKKNMKSINQELFVRLDELTNKDCSKAIKKLTVSQKVQLLLEHSKEMSTDELKEKITTMSKKSKSFDSFKSLDNAVRKFESRQIIESLDLKQPAHEMVEKGFTSLDISSDLEKLKVYVDKSQNGLTRLDELYISKDAMAAQMIAYAKQERELFTRKNILNKALENYQKNDIEALFKSGFSKENFLKEFESRTHELQYDHEELKTEIGEFKKLKTDLFNEVAIEEKKVLSNFINKFNIVKEIEHVPIKSEKIFEAMQSAIEKYDSVNDFVGSKEYEEIKNYSNESSKDAVDAEFVQYKIAGKIVRYSDLIDQHEELNGRLFNAYKDALKQSEQNAKFLPQVFQLRTELYANRNEMNKMIKEQAVMVEQIQGTVKEVLGIKQTEELTPKEVAIVVQAKYSELRSEDIKEAVLQSRMETNQNHTDKERHNQEQDHNMNFGAPDSGDILSTMIQQAQQQQQPSDTGKKKRYSKGKLTIEDKIERDML</sequence>
<dbReference type="InterPro" id="IPR005053">
    <property type="entry name" value="MobA_MobL"/>
</dbReference>
<evidence type="ECO:0000313" key="5">
    <source>
        <dbReference type="EMBL" id="QWB32024.1"/>
    </source>
</evidence>
<evidence type="ECO:0000256" key="3">
    <source>
        <dbReference type="SAM" id="MobiDB-lite"/>
    </source>
</evidence>
<feature type="compositionally biased region" description="Basic and acidic residues" evidence="3">
    <location>
        <begin position="983"/>
        <end position="995"/>
    </location>
</feature>
<gene>
    <name evidence="5" type="ORF">KKI46_17440</name>
</gene>
<dbReference type="EMBL" id="CP075901">
    <property type="protein sequence ID" value="QWB32024.1"/>
    <property type="molecule type" value="Genomic_DNA"/>
</dbReference>
<dbReference type="GeneID" id="88813490"/>
<comment type="similarity">
    <text evidence="1">Belongs to the MobA/MobL family.</text>
</comment>
<evidence type="ECO:0000313" key="6">
    <source>
        <dbReference type="Proteomes" id="UP000679498"/>
    </source>
</evidence>
<evidence type="ECO:0000256" key="1">
    <source>
        <dbReference type="ARBA" id="ARBA00010873"/>
    </source>
</evidence>
<keyword evidence="5" id="KW-0614">Plasmid</keyword>
<keyword evidence="6" id="KW-1185">Reference proteome</keyword>
<dbReference type="Gene3D" id="3.30.930.30">
    <property type="match status" value="1"/>
</dbReference>
<feature type="domain" description="MobA/MobL protein" evidence="4">
    <location>
        <begin position="17"/>
        <end position="229"/>
    </location>
</feature>
<evidence type="ECO:0000259" key="4">
    <source>
        <dbReference type="Pfam" id="PF03389"/>
    </source>
</evidence>
<protein>
    <submittedName>
        <fullName evidence="5">MobA/MobL family protein</fullName>
    </submittedName>
</protein>
<dbReference type="RefSeq" id="WP_214814333.1">
    <property type="nucleotide sequence ID" value="NZ_CP075901.1"/>
</dbReference>
<dbReference type="Proteomes" id="UP000679498">
    <property type="component" value="Plasmid p4"/>
</dbReference>
<keyword evidence="2" id="KW-0184">Conjugation</keyword>
<evidence type="ECO:0000256" key="2">
    <source>
        <dbReference type="ARBA" id="ARBA00022971"/>
    </source>
</evidence>
<feature type="compositionally biased region" description="Basic and acidic residues" evidence="3">
    <location>
        <begin position="1035"/>
        <end position="1046"/>
    </location>
</feature>
<name>A0ABX8GF58_EXIAC</name>
<proteinExistence type="inferred from homology"/>
<feature type="region of interest" description="Disordered" evidence="3">
    <location>
        <begin position="979"/>
        <end position="1046"/>
    </location>
</feature>
<organism evidence="5 6">
    <name type="scientific">Exiguobacterium acetylicum</name>
    <name type="common">Brevibacterium acetylicum</name>
    <dbReference type="NCBI Taxonomy" id="41170"/>
    <lineage>
        <taxon>Bacteria</taxon>
        <taxon>Bacillati</taxon>
        <taxon>Bacillota</taxon>
        <taxon>Bacilli</taxon>
        <taxon>Bacillales</taxon>
        <taxon>Bacillales Family XII. Incertae Sedis</taxon>
        <taxon>Exiguobacterium</taxon>
    </lineage>
</organism>